<keyword evidence="2" id="KW-1185">Reference proteome</keyword>
<organism evidence="1 2">
    <name type="scientific">Datura stramonium</name>
    <name type="common">Jimsonweed</name>
    <name type="synonym">Common thornapple</name>
    <dbReference type="NCBI Taxonomy" id="4076"/>
    <lineage>
        <taxon>Eukaryota</taxon>
        <taxon>Viridiplantae</taxon>
        <taxon>Streptophyta</taxon>
        <taxon>Embryophyta</taxon>
        <taxon>Tracheophyta</taxon>
        <taxon>Spermatophyta</taxon>
        <taxon>Magnoliopsida</taxon>
        <taxon>eudicotyledons</taxon>
        <taxon>Gunneridae</taxon>
        <taxon>Pentapetalae</taxon>
        <taxon>asterids</taxon>
        <taxon>lamiids</taxon>
        <taxon>Solanales</taxon>
        <taxon>Solanaceae</taxon>
        <taxon>Solanoideae</taxon>
        <taxon>Datureae</taxon>
        <taxon>Datura</taxon>
    </lineage>
</organism>
<name>A0ABS8WWA1_DATST</name>
<dbReference type="EMBL" id="JACEIK010016299">
    <property type="protein sequence ID" value="MCE3217227.1"/>
    <property type="molecule type" value="Genomic_DNA"/>
</dbReference>
<reference evidence="1 2" key="1">
    <citation type="journal article" date="2021" name="BMC Genomics">
        <title>Datura genome reveals duplications of psychoactive alkaloid biosynthetic genes and high mutation rate following tissue culture.</title>
        <authorList>
            <person name="Rajewski A."/>
            <person name="Carter-House D."/>
            <person name="Stajich J."/>
            <person name="Litt A."/>
        </authorList>
    </citation>
    <scope>NUCLEOTIDE SEQUENCE [LARGE SCALE GENOMIC DNA]</scope>
    <source>
        <strain evidence="1">AR-01</strain>
    </source>
</reference>
<proteinExistence type="predicted"/>
<accession>A0ABS8WWA1</accession>
<evidence type="ECO:0000313" key="2">
    <source>
        <dbReference type="Proteomes" id="UP000823775"/>
    </source>
</evidence>
<comment type="caution">
    <text evidence="1">The sequence shown here is derived from an EMBL/GenBank/DDBJ whole genome shotgun (WGS) entry which is preliminary data.</text>
</comment>
<evidence type="ECO:0000313" key="1">
    <source>
        <dbReference type="EMBL" id="MCE3217227.1"/>
    </source>
</evidence>
<gene>
    <name evidence="1" type="ORF">HAX54_011118</name>
</gene>
<protein>
    <submittedName>
        <fullName evidence="1">Uncharacterized protein</fullName>
    </submittedName>
</protein>
<sequence length="324" mass="35130">TLPLHPHRENLQLYLTHLLSLPLALKLFFPTPIPPSTKTLTLGNPIVTPESRLGGAEILDPDPVKGKGKVGSSEVLVTEGGDDNDDDVPFSAKWECIKTRKRAQPLTKCDEAEQTLATMNVDNSSNEIGPVLKKQSLGLLTPTLLAYMSPPLVKGSSFLTSSVVKNGSCSNNFTAMKVDFENREQQRTWSLISGSTKWTETVKVDFKTKGLDSLSIVSSSLEHLGTIVAFESVPPPLTSTSHFPNEELPWERPSTDLEVAPGPSITDPSHVLVLFNLDDLEMTTGSSSASIFVCFFSPCKNALLGDFLSRLGPNVLYPSPPAKD</sequence>
<feature type="non-terminal residue" evidence="1">
    <location>
        <position position="1"/>
    </location>
</feature>
<dbReference type="Proteomes" id="UP000823775">
    <property type="component" value="Unassembled WGS sequence"/>
</dbReference>